<keyword evidence="2" id="KW-1185">Reference proteome</keyword>
<evidence type="ECO:0000313" key="2">
    <source>
        <dbReference type="Proteomes" id="UP000319160"/>
    </source>
</evidence>
<protein>
    <submittedName>
        <fullName evidence="1">Uncharacterized protein</fullName>
    </submittedName>
</protein>
<evidence type="ECO:0000313" key="1">
    <source>
        <dbReference type="EMBL" id="TRX97223.1"/>
    </source>
</evidence>
<accession>A0A553IAJ1</accession>
<gene>
    <name evidence="1" type="ORF">FHL15_002017</name>
</gene>
<dbReference type="Proteomes" id="UP000319160">
    <property type="component" value="Unassembled WGS sequence"/>
</dbReference>
<dbReference type="EMBL" id="VFLP01000007">
    <property type="protein sequence ID" value="TRX97223.1"/>
    <property type="molecule type" value="Genomic_DNA"/>
</dbReference>
<organism evidence="1 2">
    <name type="scientific">Xylaria flabelliformis</name>
    <dbReference type="NCBI Taxonomy" id="2512241"/>
    <lineage>
        <taxon>Eukaryota</taxon>
        <taxon>Fungi</taxon>
        <taxon>Dikarya</taxon>
        <taxon>Ascomycota</taxon>
        <taxon>Pezizomycotina</taxon>
        <taxon>Sordariomycetes</taxon>
        <taxon>Xylariomycetidae</taxon>
        <taxon>Xylariales</taxon>
        <taxon>Xylariaceae</taxon>
        <taxon>Xylaria</taxon>
    </lineage>
</organism>
<sequence length="97" mass="11042">MAEYHGELSEDDLTESSLLKDFETDALIAAKILDADEKIIASARSGARHNIRRAWLECHSRCIISYLLGNLACRESHAFTNVRRQSTRHTKADRRQS</sequence>
<reference evidence="2" key="1">
    <citation type="submission" date="2019-06" db="EMBL/GenBank/DDBJ databases">
        <title>Draft genome sequence of the griseofulvin-producing fungus Xylaria cubensis strain G536.</title>
        <authorList>
            <person name="Mead M.E."/>
            <person name="Raja H.A."/>
            <person name="Steenwyk J.L."/>
            <person name="Knowles S.L."/>
            <person name="Oberlies N.H."/>
            <person name="Rokas A."/>
        </authorList>
    </citation>
    <scope>NUCLEOTIDE SEQUENCE [LARGE SCALE GENOMIC DNA]</scope>
    <source>
        <strain evidence="2">G536</strain>
    </source>
</reference>
<proteinExistence type="predicted"/>
<name>A0A553IAJ1_9PEZI</name>
<comment type="caution">
    <text evidence="1">The sequence shown here is derived from an EMBL/GenBank/DDBJ whole genome shotgun (WGS) entry which is preliminary data.</text>
</comment>
<dbReference type="AlphaFoldDB" id="A0A553IAJ1"/>